<dbReference type="Gene3D" id="2.60.120.260">
    <property type="entry name" value="Galactose-binding domain-like"/>
    <property type="match status" value="1"/>
</dbReference>
<keyword evidence="3" id="KW-0732">Signal</keyword>
<comment type="similarity">
    <text evidence="1">Belongs to the glycosyl hydrolase 29 family.</text>
</comment>
<dbReference type="InterPro" id="IPR057739">
    <property type="entry name" value="Glyco_hydro_29_N"/>
</dbReference>
<dbReference type="FunFam" id="3.20.20.80:FF:000052">
    <property type="entry name" value="Putative alpha-L-fucosidase 1"/>
    <property type="match status" value="1"/>
</dbReference>
<dbReference type="Pfam" id="PF00754">
    <property type="entry name" value="F5_F8_type_C"/>
    <property type="match status" value="1"/>
</dbReference>
<feature type="domain" description="F5/8 type C" evidence="6">
    <location>
        <begin position="350"/>
        <end position="486"/>
    </location>
</feature>
<evidence type="ECO:0000256" key="2">
    <source>
        <dbReference type="ARBA" id="ARBA00012662"/>
    </source>
</evidence>
<dbReference type="InterPro" id="IPR017853">
    <property type="entry name" value="GH"/>
</dbReference>
<dbReference type="PANTHER" id="PTHR10030:SF37">
    <property type="entry name" value="ALPHA-L-FUCOSIDASE-RELATED"/>
    <property type="match status" value="1"/>
</dbReference>
<dbReference type="GO" id="GO:0016139">
    <property type="term" value="P:glycoside catabolic process"/>
    <property type="evidence" value="ECO:0007669"/>
    <property type="project" value="TreeGrafter"/>
</dbReference>
<dbReference type="SUPFAM" id="SSF51445">
    <property type="entry name" value="(Trans)glycosidases"/>
    <property type="match status" value="1"/>
</dbReference>
<evidence type="ECO:0000256" key="1">
    <source>
        <dbReference type="ARBA" id="ARBA00007951"/>
    </source>
</evidence>
<evidence type="ECO:0000259" key="6">
    <source>
        <dbReference type="PROSITE" id="PS50022"/>
    </source>
</evidence>
<evidence type="ECO:0000313" key="8">
    <source>
        <dbReference type="Proteomes" id="UP000199438"/>
    </source>
</evidence>
<dbReference type="SMART" id="SM00812">
    <property type="entry name" value="Alpha_L_fucos"/>
    <property type="match status" value="1"/>
</dbReference>
<dbReference type="Gene3D" id="3.20.20.80">
    <property type="entry name" value="Glycosidases"/>
    <property type="match status" value="1"/>
</dbReference>
<evidence type="ECO:0000313" key="7">
    <source>
        <dbReference type="EMBL" id="SFB87699.1"/>
    </source>
</evidence>
<accession>A0A1I1EKK5</accession>
<dbReference type="Pfam" id="PF01120">
    <property type="entry name" value="Alpha_L_fucos"/>
    <property type="match status" value="1"/>
</dbReference>
<dbReference type="EMBL" id="FOKV01000001">
    <property type="protein sequence ID" value="SFB87699.1"/>
    <property type="molecule type" value="Genomic_DNA"/>
</dbReference>
<dbReference type="InterPro" id="IPR000421">
    <property type="entry name" value="FA58C"/>
</dbReference>
<dbReference type="AlphaFoldDB" id="A0A1I1EKK5"/>
<dbReference type="SUPFAM" id="SSF49785">
    <property type="entry name" value="Galactose-binding domain-like"/>
    <property type="match status" value="1"/>
</dbReference>
<dbReference type="STRING" id="1334022.SAMN04487907_1011005"/>
<dbReference type="Proteomes" id="UP000199438">
    <property type="component" value="Unassembled WGS sequence"/>
</dbReference>
<evidence type="ECO:0000256" key="4">
    <source>
        <dbReference type="ARBA" id="ARBA00022801"/>
    </source>
</evidence>
<dbReference type="InterPro" id="IPR000933">
    <property type="entry name" value="Glyco_hydro_29"/>
</dbReference>
<evidence type="ECO:0000256" key="5">
    <source>
        <dbReference type="ARBA" id="ARBA00023295"/>
    </source>
</evidence>
<dbReference type="PROSITE" id="PS51257">
    <property type="entry name" value="PROKAR_LIPOPROTEIN"/>
    <property type="match status" value="1"/>
</dbReference>
<reference evidence="8" key="1">
    <citation type="submission" date="2016-10" db="EMBL/GenBank/DDBJ databases">
        <authorList>
            <person name="Varghese N."/>
            <person name="Submissions S."/>
        </authorList>
    </citation>
    <scope>NUCLEOTIDE SEQUENCE [LARGE SCALE GENOMIC DNA]</scope>
    <source>
        <strain evidence="8">DSM 24499</strain>
    </source>
</reference>
<dbReference type="InterPro" id="IPR008979">
    <property type="entry name" value="Galactose-bd-like_sf"/>
</dbReference>
<name>A0A1I1EKK5_9FLAO</name>
<evidence type="ECO:0000256" key="3">
    <source>
        <dbReference type="ARBA" id="ARBA00022729"/>
    </source>
</evidence>
<dbReference type="EC" id="3.2.1.51" evidence="2"/>
<dbReference type="PROSITE" id="PS50022">
    <property type="entry name" value="FA58C_3"/>
    <property type="match status" value="1"/>
</dbReference>
<dbReference type="GO" id="GO:0004560">
    <property type="term" value="F:alpha-L-fucosidase activity"/>
    <property type="evidence" value="ECO:0007669"/>
    <property type="project" value="InterPro"/>
</dbReference>
<proteinExistence type="inferred from homology"/>
<gene>
    <name evidence="7" type="ORF">SAMN04487907_1011005</name>
</gene>
<sequence>MIRNLNKTIAGIGIASLLFACNEKQEVKAPQAVGPTPTKEQLAWHDMEMNAFIHFTTNTFTGKEWGFGDESPEIFNPTAIDVDQWMETLQKAGFKGVILTAKHHDGFALFPSDYTEHDIANSPYKDGKGDLVKEVAESARAHGLKFGIYLSPWDRNREDYGEASYVEYYRNQLKEVFTNYGDIFEMWFDGANGGDGYYGGANEERRIDKQNYYDWPTTLAMVEEMQPAVLFFSDAGPDLRWVGNEDGVGGSTNWNTITPDTLYAGKPGIGDVLQTGSKDGTDWIPAEVNTSIRPGWFYHKEEDSLVMSPEELFTTYMQSVGRGSTLLLNVPPDQRGQFHENDVASLLGMRKIIDSVFAENLAENVQISASNFRGESEDYAAANLIDGNADSFWVTDEGVIESSIELEFDSAKTVNFVLLQENIALGQRVEKFHIAAMIDGEWEEIAEGTTIGYKRILEVPSVETTALKVEFKAAKASPVITNLEIY</sequence>
<organism evidence="7 8">
    <name type="scientific">Zunongwangia mangrovi</name>
    <dbReference type="NCBI Taxonomy" id="1334022"/>
    <lineage>
        <taxon>Bacteria</taxon>
        <taxon>Pseudomonadati</taxon>
        <taxon>Bacteroidota</taxon>
        <taxon>Flavobacteriia</taxon>
        <taxon>Flavobacteriales</taxon>
        <taxon>Flavobacteriaceae</taxon>
        <taxon>Zunongwangia</taxon>
    </lineage>
</organism>
<dbReference type="RefSeq" id="WP_092540246.1">
    <property type="nucleotide sequence ID" value="NZ_FOKV01000001.1"/>
</dbReference>
<dbReference type="OrthoDB" id="1095333at2"/>
<keyword evidence="5" id="KW-0326">Glycosidase</keyword>
<dbReference type="GO" id="GO:0006004">
    <property type="term" value="P:fucose metabolic process"/>
    <property type="evidence" value="ECO:0007669"/>
    <property type="project" value="TreeGrafter"/>
</dbReference>
<keyword evidence="8" id="KW-1185">Reference proteome</keyword>
<dbReference type="GO" id="GO:0005764">
    <property type="term" value="C:lysosome"/>
    <property type="evidence" value="ECO:0007669"/>
    <property type="project" value="TreeGrafter"/>
</dbReference>
<keyword evidence="4" id="KW-0378">Hydrolase</keyword>
<protein>
    <recommendedName>
        <fullName evidence="2">alpha-L-fucosidase</fullName>
        <ecNumber evidence="2">3.2.1.51</ecNumber>
    </recommendedName>
</protein>
<dbReference type="PANTHER" id="PTHR10030">
    <property type="entry name" value="ALPHA-L-FUCOSIDASE"/>
    <property type="match status" value="1"/>
</dbReference>